<name>A0A6I2MS35_9FLAO</name>
<sequence>MRGFRSFFWVLLLIFPVLGMGQTFELPEGKKFQKIKFQLVNNLIILPIEVNGTELSFMLDSGVNQPILFNITDQDSIQINNVSEIKIRGLGEGESIKALSSRGNTFTLKNIENRKQLLYVVIDKSLNFSTSLGIPVHGIIGYDLFRDFVVDINYATRTMKFYDPKFYTYKKDKRSETLPMTIHRRKAYLDANVLVDDVDDIPVHLLIDTGSTDAIWLFEDDEIGIPEAHYDDFLGKGLSGNIFGKRTKVNSIQIGSFILKDAKAAFPDTRSFASIKNFGNRNGSIGGEVLKRFNIVFDYPNRKVTLRKNNMFKSPFHYNLSGITLQHDGVRMVSQRLSSGHGVVKSDDSSFGNVQILFQDRTRLSLVPEIIVSGIRAGSPAETAGLREGDVILAVNGKSVHKYKIQEIIQMLDEKKGKRIKVLIERYNRDLLFSFVLEDLFKHKKP</sequence>
<dbReference type="OrthoDB" id="3521766at2"/>
<evidence type="ECO:0000259" key="1">
    <source>
        <dbReference type="PROSITE" id="PS50106"/>
    </source>
</evidence>
<dbReference type="InterPro" id="IPR036034">
    <property type="entry name" value="PDZ_sf"/>
</dbReference>
<evidence type="ECO:0000313" key="3">
    <source>
        <dbReference type="Proteomes" id="UP000443153"/>
    </source>
</evidence>
<accession>A0A6I2MS35</accession>
<evidence type="ECO:0000313" key="2">
    <source>
        <dbReference type="EMBL" id="MRX65210.1"/>
    </source>
</evidence>
<dbReference type="AlphaFoldDB" id="A0A6I2MS35"/>
<dbReference type="SUPFAM" id="SSF50156">
    <property type="entry name" value="PDZ domain-like"/>
    <property type="match status" value="1"/>
</dbReference>
<dbReference type="Pfam" id="PF13650">
    <property type="entry name" value="Asp_protease_2"/>
    <property type="match status" value="1"/>
</dbReference>
<dbReference type="SMART" id="SM00228">
    <property type="entry name" value="PDZ"/>
    <property type="match status" value="1"/>
</dbReference>
<dbReference type="Proteomes" id="UP000443153">
    <property type="component" value="Unassembled WGS sequence"/>
</dbReference>
<dbReference type="InterPro" id="IPR041489">
    <property type="entry name" value="PDZ_6"/>
</dbReference>
<dbReference type="InterPro" id="IPR021109">
    <property type="entry name" value="Peptidase_aspartic_dom_sf"/>
</dbReference>
<dbReference type="Pfam" id="PF17820">
    <property type="entry name" value="PDZ_6"/>
    <property type="match status" value="1"/>
</dbReference>
<keyword evidence="3" id="KW-1185">Reference proteome</keyword>
<proteinExistence type="predicted"/>
<comment type="caution">
    <text evidence="2">The sequence shown here is derived from an EMBL/GenBank/DDBJ whole genome shotgun (WGS) entry which is preliminary data.</text>
</comment>
<gene>
    <name evidence="2" type="ORF">GJ691_13680</name>
</gene>
<dbReference type="Gene3D" id="2.40.70.10">
    <property type="entry name" value="Acid Proteases"/>
    <property type="match status" value="2"/>
</dbReference>
<feature type="domain" description="PDZ" evidence="1">
    <location>
        <begin position="370"/>
        <end position="414"/>
    </location>
</feature>
<dbReference type="InterPro" id="IPR001478">
    <property type="entry name" value="PDZ"/>
</dbReference>
<protein>
    <submittedName>
        <fullName evidence="2">PDZ domain-containing protein</fullName>
    </submittedName>
</protein>
<reference evidence="2 3" key="1">
    <citation type="submission" date="2019-11" db="EMBL/GenBank/DDBJ databases">
        <title>Maribacter lutea sp. nov., a marine bacterium isolated from intertidal sand.</title>
        <authorList>
            <person name="Liu A."/>
        </authorList>
    </citation>
    <scope>NUCLEOTIDE SEQUENCE [LARGE SCALE GENOMIC DNA]</scope>
    <source>
        <strain evidence="2 3">RZ05</strain>
    </source>
</reference>
<dbReference type="Gene3D" id="2.30.42.10">
    <property type="match status" value="1"/>
</dbReference>
<organism evidence="2 3">
    <name type="scientific">Maribacter luteus</name>
    <dbReference type="NCBI Taxonomy" id="2594478"/>
    <lineage>
        <taxon>Bacteria</taxon>
        <taxon>Pseudomonadati</taxon>
        <taxon>Bacteroidota</taxon>
        <taxon>Flavobacteriia</taxon>
        <taxon>Flavobacteriales</taxon>
        <taxon>Flavobacteriaceae</taxon>
        <taxon>Maribacter</taxon>
    </lineage>
</organism>
<dbReference type="PROSITE" id="PS50106">
    <property type="entry name" value="PDZ"/>
    <property type="match status" value="1"/>
</dbReference>
<dbReference type="EMBL" id="WKJH01000022">
    <property type="protein sequence ID" value="MRX65210.1"/>
    <property type="molecule type" value="Genomic_DNA"/>
</dbReference>